<name>K0SD40_THAOC</name>
<feature type="region of interest" description="Disordered" evidence="1">
    <location>
        <begin position="1"/>
        <end position="20"/>
    </location>
</feature>
<feature type="compositionally biased region" description="Low complexity" evidence="1">
    <location>
        <begin position="1"/>
        <end position="11"/>
    </location>
</feature>
<organism evidence="2 3">
    <name type="scientific">Thalassiosira oceanica</name>
    <name type="common">Marine diatom</name>
    <dbReference type="NCBI Taxonomy" id="159749"/>
    <lineage>
        <taxon>Eukaryota</taxon>
        <taxon>Sar</taxon>
        <taxon>Stramenopiles</taxon>
        <taxon>Ochrophyta</taxon>
        <taxon>Bacillariophyta</taxon>
        <taxon>Coscinodiscophyceae</taxon>
        <taxon>Thalassiosirophycidae</taxon>
        <taxon>Thalassiosirales</taxon>
        <taxon>Thalassiosiraceae</taxon>
        <taxon>Thalassiosira</taxon>
    </lineage>
</organism>
<dbReference type="Proteomes" id="UP000266841">
    <property type="component" value="Unassembled WGS sequence"/>
</dbReference>
<gene>
    <name evidence="2" type="ORF">THAOC_16513</name>
</gene>
<dbReference type="AlphaFoldDB" id="K0SD40"/>
<proteinExistence type="predicted"/>
<sequence length="81" mass="9324">SAAAISASTASMQRSHHGLRPVEGIQQGFEGFDRLWRWNVEERWTKSPEVAHDVGTVPKSKGRSNRARCRYLCSLRNQEWR</sequence>
<dbReference type="EMBL" id="AGNL01018582">
    <property type="protein sequence ID" value="EJK62859.1"/>
    <property type="molecule type" value="Genomic_DNA"/>
</dbReference>
<evidence type="ECO:0000256" key="1">
    <source>
        <dbReference type="SAM" id="MobiDB-lite"/>
    </source>
</evidence>
<protein>
    <submittedName>
        <fullName evidence="2">Uncharacterized protein</fullName>
    </submittedName>
</protein>
<accession>K0SD40</accession>
<evidence type="ECO:0000313" key="2">
    <source>
        <dbReference type="EMBL" id="EJK62859.1"/>
    </source>
</evidence>
<keyword evidence="3" id="KW-1185">Reference proteome</keyword>
<comment type="caution">
    <text evidence="2">The sequence shown here is derived from an EMBL/GenBank/DDBJ whole genome shotgun (WGS) entry which is preliminary data.</text>
</comment>
<feature type="non-terminal residue" evidence="2">
    <location>
        <position position="1"/>
    </location>
</feature>
<evidence type="ECO:0000313" key="3">
    <source>
        <dbReference type="Proteomes" id="UP000266841"/>
    </source>
</evidence>
<reference evidence="2 3" key="1">
    <citation type="journal article" date="2012" name="Genome Biol.">
        <title>Genome and low-iron response of an oceanic diatom adapted to chronic iron limitation.</title>
        <authorList>
            <person name="Lommer M."/>
            <person name="Specht M."/>
            <person name="Roy A.S."/>
            <person name="Kraemer L."/>
            <person name="Andreson R."/>
            <person name="Gutowska M.A."/>
            <person name="Wolf J."/>
            <person name="Bergner S.V."/>
            <person name="Schilhabel M.B."/>
            <person name="Klostermeier U.C."/>
            <person name="Beiko R.G."/>
            <person name="Rosenstiel P."/>
            <person name="Hippler M."/>
            <person name="Laroche J."/>
        </authorList>
    </citation>
    <scope>NUCLEOTIDE SEQUENCE [LARGE SCALE GENOMIC DNA]</scope>
    <source>
        <strain evidence="2 3">CCMP1005</strain>
    </source>
</reference>